<proteinExistence type="predicted"/>
<reference evidence="1" key="1">
    <citation type="submission" date="2022-03" db="EMBL/GenBank/DDBJ databases">
        <authorList>
            <person name="Alioto T."/>
            <person name="Alioto T."/>
            <person name="Gomez Garrido J."/>
        </authorList>
    </citation>
    <scope>NUCLEOTIDE SEQUENCE</scope>
</reference>
<evidence type="ECO:0000313" key="2">
    <source>
        <dbReference type="Proteomes" id="UP001295444"/>
    </source>
</evidence>
<keyword evidence="2" id="KW-1185">Reference proteome</keyword>
<dbReference type="AlphaFoldDB" id="A0AAD1SZC7"/>
<protein>
    <submittedName>
        <fullName evidence="1">Uncharacterized protein</fullName>
    </submittedName>
</protein>
<accession>A0AAD1SZC7</accession>
<sequence>MDDRHRSQNVKIRGIPETVIQEDLTRRLLTSLLTPQHVNQVVIDGLYRILRATRAPRDVILQLQKINKLHGSSARRIYSPLRKCRSVFLPGPVQAYLGMEKPIQTTDHRALPTRYPLPLGIPQEPGHHAWWSYKPSNRHI</sequence>
<organism evidence="1 2">
    <name type="scientific">Pelobates cultripes</name>
    <name type="common">Western spadefoot toad</name>
    <dbReference type="NCBI Taxonomy" id="61616"/>
    <lineage>
        <taxon>Eukaryota</taxon>
        <taxon>Metazoa</taxon>
        <taxon>Chordata</taxon>
        <taxon>Craniata</taxon>
        <taxon>Vertebrata</taxon>
        <taxon>Euteleostomi</taxon>
        <taxon>Amphibia</taxon>
        <taxon>Batrachia</taxon>
        <taxon>Anura</taxon>
        <taxon>Pelobatoidea</taxon>
        <taxon>Pelobatidae</taxon>
        <taxon>Pelobates</taxon>
    </lineage>
</organism>
<name>A0AAD1SZC7_PELCU</name>
<dbReference type="EMBL" id="OW240919">
    <property type="protein sequence ID" value="CAH2313129.1"/>
    <property type="molecule type" value="Genomic_DNA"/>
</dbReference>
<evidence type="ECO:0000313" key="1">
    <source>
        <dbReference type="EMBL" id="CAH2313129.1"/>
    </source>
</evidence>
<gene>
    <name evidence="1" type="ORF">PECUL_23A031460</name>
</gene>
<dbReference type="Proteomes" id="UP001295444">
    <property type="component" value="Chromosome 08"/>
</dbReference>